<dbReference type="Proteomes" id="UP001179952">
    <property type="component" value="Unassembled WGS sequence"/>
</dbReference>
<gene>
    <name evidence="1" type="ORF">QJS04_geneDACA012334</name>
</gene>
<organism evidence="1 2">
    <name type="scientific">Acorus gramineus</name>
    <name type="common">Dwarf sweet flag</name>
    <dbReference type="NCBI Taxonomy" id="55184"/>
    <lineage>
        <taxon>Eukaryota</taxon>
        <taxon>Viridiplantae</taxon>
        <taxon>Streptophyta</taxon>
        <taxon>Embryophyta</taxon>
        <taxon>Tracheophyta</taxon>
        <taxon>Spermatophyta</taxon>
        <taxon>Magnoliopsida</taxon>
        <taxon>Liliopsida</taxon>
        <taxon>Acoraceae</taxon>
        <taxon>Acorus</taxon>
    </lineage>
</organism>
<comment type="caution">
    <text evidence="1">The sequence shown here is derived from an EMBL/GenBank/DDBJ whole genome shotgun (WGS) entry which is preliminary data.</text>
</comment>
<dbReference type="PANTHER" id="PTHR47951">
    <property type="entry name" value="OS08G0547900 PROTEIN"/>
    <property type="match status" value="1"/>
</dbReference>
<dbReference type="PRINTS" id="PR00463">
    <property type="entry name" value="EP450I"/>
</dbReference>
<dbReference type="GO" id="GO:0004497">
    <property type="term" value="F:monooxygenase activity"/>
    <property type="evidence" value="ECO:0007669"/>
    <property type="project" value="InterPro"/>
</dbReference>
<dbReference type="Gene3D" id="1.10.630.10">
    <property type="entry name" value="Cytochrome P450"/>
    <property type="match status" value="1"/>
</dbReference>
<evidence type="ECO:0000313" key="1">
    <source>
        <dbReference type="EMBL" id="KAK1272975.1"/>
    </source>
</evidence>
<reference evidence="1" key="2">
    <citation type="submission" date="2023-06" db="EMBL/GenBank/DDBJ databases">
        <authorList>
            <person name="Ma L."/>
            <person name="Liu K.-W."/>
            <person name="Li Z."/>
            <person name="Hsiao Y.-Y."/>
            <person name="Qi Y."/>
            <person name="Fu T."/>
            <person name="Tang G."/>
            <person name="Zhang D."/>
            <person name="Sun W.-H."/>
            <person name="Liu D.-K."/>
            <person name="Li Y."/>
            <person name="Chen G.-Z."/>
            <person name="Liu X.-D."/>
            <person name="Liao X.-Y."/>
            <person name="Jiang Y.-T."/>
            <person name="Yu X."/>
            <person name="Hao Y."/>
            <person name="Huang J."/>
            <person name="Zhao X.-W."/>
            <person name="Ke S."/>
            <person name="Chen Y.-Y."/>
            <person name="Wu W.-L."/>
            <person name="Hsu J.-L."/>
            <person name="Lin Y.-F."/>
            <person name="Huang M.-D."/>
            <person name="Li C.-Y."/>
            <person name="Huang L."/>
            <person name="Wang Z.-W."/>
            <person name="Zhao X."/>
            <person name="Zhong W.-Y."/>
            <person name="Peng D.-H."/>
            <person name="Ahmad S."/>
            <person name="Lan S."/>
            <person name="Zhang J.-S."/>
            <person name="Tsai W.-C."/>
            <person name="Van De Peer Y."/>
            <person name="Liu Z.-J."/>
        </authorList>
    </citation>
    <scope>NUCLEOTIDE SEQUENCE</scope>
    <source>
        <strain evidence="1">SCP</strain>
        <tissue evidence="1">Leaves</tissue>
    </source>
</reference>
<proteinExistence type="predicted"/>
<keyword evidence="2" id="KW-1185">Reference proteome</keyword>
<dbReference type="GO" id="GO:0016705">
    <property type="term" value="F:oxidoreductase activity, acting on paired donors, with incorporation or reduction of molecular oxygen"/>
    <property type="evidence" value="ECO:0007669"/>
    <property type="project" value="InterPro"/>
</dbReference>
<dbReference type="InterPro" id="IPR036396">
    <property type="entry name" value="Cyt_P450_sf"/>
</dbReference>
<dbReference type="PANTHER" id="PTHR47951:SF3">
    <property type="entry name" value="CYTOCHROME P450, FAMILY 706, SUBFAMILY A, POLYPEPTIDE 4"/>
    <property type="match status" value="1"/>
</dbReference>
<dbReference type="EMBL" id="JAUJYN010000004">
    <property type="protein sequence ID" value="KAK1272975.1"/>
    <property type="molecule type" value="Genomic_DNA"/>
</dbReference>
<accession>A0AAV9B8U5</accession>
<sequence>MVALTIVFSYVTFVKNRHRRDRQPGPPPGPKGLPLLGSLPFLRHDVHRQFAEIAREYGPIFGLRMGSKQLVMVTTASPAKEVLRDYDATFANRDVPVVARVASRGGLDFAWGQLDAPHWRPVRKLCTRELLNGSSLDALHGMRRAEVRRMVGELYGKAGGGAAPVNVGEVAFICAVNVMMSAIWGGGLSVEGERRTDVMREKVGEMMHLSVMPNVSDFFPALAALDLQGIVRRMKRSMG</sequence>
<dbReference type="SUPFAM" id="SSF48264">
    <property type="entry name" value="Cytochrome P450"/>
    <property type="match status" value="1"/>
</dbReference>
<dbReference type="InterPro" id="IPR001128">
    <property type="entry name" value="Cyt_P450"/>
</dbReference>
<dbReference type="InterPro" id="IPR002401">
    <property type="entry name" value="Cyt_P450_E_grp-I"/>
</dbReference>
<dbReference type="GO" id="GO:0005506">
    <property type="term" value="F:iron ion binding"/>
    <property type="evidence" value="ECO:0007669"/>
    <property type="project" value="InterPro"/>
</dbReference>
<dbReference type="Pfam" id="PF00067">
    <property type="entry name" value="p450"/>
    <property type="match status" value="1"/>
</dbReference>
<dbReference type="AlphaFoldDB" id="A0AAV9B8U5"/>
<reference evidence="1" key="1">
    <citation type="journal article" date="2023" name="Nat. Commun.">
        <title>Diploid and tetraploid genomes of Acorus and the evolution of monocots.</title>
        <authorList>
            <person name="Ma L."/>
            <person name="Liu K.W."/>
            <person name="Li Z."/>
            <person name="Hsiao Y.Y."/>
            <person name="Qi Y."/>
            <person name="Fu T."/>
            <person name="Tang G.D."/>
            <person name="Zhang D."/>
            <person name="Sun W.H."/>
            <person name="Liu D.K."/>
            <person name="Li Y."/>
            <person name="Chen G.Z."/>
            <person name="Liu X.D."/>
            <person name="Liao X.Y."/>
            <person name="Jiang Y.T."/>
            <person name="Yu X."/>
            <person name="Hao Y."/>
            <person name="Huang J."/>
            <person name="Zhao X.W."/>
            <person name="Ke S."/>
            <person name="Chen Y.Y."/>
            <person name="Wu W.L."/>
            <person name="Hsu J.L."/>
            <person name="Lin Y.F."/>
            <person name="Huang M.D."/>
            <person name="Li C.Y."/>
            <person name="Huang L."/>
            <person name="Wang Z.W."/>
            <person name="Zhao X."/>
            <person name="Zhong W.Y."/>
            <person name="Peng D.H."/>
            <person name="Ahmad S."/>
            <person name="Lan S."/>
            <person name="Zhang J.S."/>
            <person name="Tsai W.C."/>
            <person name="Van de Peer Y."/>
            <person name="Liu Z.J."/>
        </authorList>
    </citation>
    <scope>NUCLEOTIDE SEQUENCE</scope>
    <source>
        <strain evidence="1">SCP</strain>
    </source>
</reference>
<dbReference type="GO" id="GO:0020037">
    <property type="term" value="F:heme binding"/>
    <property type="evidence" value="ECO:0007669"/>
    <property type="project" value="InterPro"/>
</dbReference>
<evidence type="ECO:0000313" key="2">
    <source>
        <dbReference type="Proteomes" id="UP001179952"/>
    </source>
</evidence>
<protein>
    <submittedName>
        <fullName evidence="1">Flavonoid 3',5'-hydroxylase 1</fullName>
    </submittedName>
</protein>
<name>A0AAV9B8U5_ACOGR</name>